<keyword evidence="2" id="KW-1185">Reference proteome</keyword>
<evidence type="ECO:0000313" key="1">
    <source>
        <dbReference type="EMBL" id="MDP1519798.1"/>
    </source>
</evidence>
<dbReference type="AlphaFoldDB" id="A0AAW8AZZ8"/>
<sequence>MALLTSDNPEQAIQDWLASQPADSDVLSLCYGFPQYYLDGEPVIRLLAICQCSGGQLVFTVGEASDHLCAELEGSGSPTSLEQFCADHGWPLLSAGQPLRLRPVAIPKPWGQEIWYTGIEERGLSLVTDGVSSVPLPWVLSVMPDRLVAGHGRRINLLKILDPLPEEVFGDLYFELHEEKREVYVVTHVDKQAWQDGVGSIRFGFDEKVVAGYETEQAFRKDYLLAVRKYESVRREIDALLDQYRLAEDVDLNAPVSAIQLKAWLARVPEALQSRELELRKAMNRFTSLLPLRVGDVVKVPLRTPHALQHGVRTVEFQTPVYERQILSFAQKVLTQSHWDSEKGVEIMSLERPVLSGLPVLAESSGYRLEEVVSFDDFRVERLTIQARSDAEFSLPDTGNYALLMSVEGEVQVGEQLLGAEEAMLIPARRNDLTLNSQSSGDITILIAWPV</sequence>
<dbReference type="RefSeq" id="WP_305169310.1">
    <property type="nucleotide sequence ID" value="NZ_JAUUUU010000001.1"/>
</dbReference>
<dbReference type="EMBL" id="JAUUUU010000001">
    <property type="protein sequence ID" value="MDP1519798.1"/>
    <property type="molecule type" value="Genomic_DNA"/>
</dbReference>
<accession>A0AAW8AZZ8</accession>
<organism evidence="1 2">
    <name type="scientific">Porticoccus litoralis</name>
    <dbReference type="NCBI Taxonomy" id="434086"/>
    <lineage>
        <taxon>Bacteria</taxon>
        <taxon>Pseudomonadati</taxon>
        <taxon>Pseudomonadota</taxon>
        <taxon>Gammaproteobacteria</taxon>
        <taxon>Cellvibrionales</taxon>
        <taxon>Porticoccaceae</taxon>
        <taxon>Porticoccus</taxon>
    </lineage>
</organism>
<reference evidence="1" key="1">
    <citation type="journal article" date="2010" name="Int. J. Syst. Evol. Microbiol.">
        <title>Porticoccus litoralis gen. nov., sp. nov., a gammaproteobacterium isolated from the Yellow Sea.</title>
        <authorList>
            <person name="Oh H.M."/>
            <person name="Kim H."/>
            <person name="Kim K.M."/>
            <person name="Min G.S."/>
            <person name="Cho J.C."/>
        </authorList>
    </citation>
    <scope>NUCLEOTIDE SEQUENCE</scope>
    <source>
        <strain evidence="1">DSM 25064</strain>
    </source>
</reference>
<name>A0AAW8AZZ8_9GAMM</name>
<gene>
    <name evidence="1" type="ORF">Q8A57_02315</name>
</gene>
<dbReference type="Proteomes" id="UP001178354">
    <property type="component" value="Unassembled WGS sequence"/>
</dbReference>
<dbReference type="Gene3D" id="2.60.120.10">
    <property type="entry name" value="Jelly Rolls"/>
    <property type="match status" value="1"/>
</dbReference>
<dbReference type="SUPFAM" id="SSF51182">
    <property type="entry name" value="RmlC-like cupins"/>
    <property type="match status" value="1"/>
</dbReference>
<reference evidence="1" key="2">
    <citation type="submission" date="2023-08" db="EMBL/GenBank/DDBJ databases">
        <authorList>
            <person name="Luo J."/>
        </authorList>
    </citation>
    <scope>NUCLEOTIDE SEQUENCE</scope>
    <source>
        <strain evidence="1">DSM 25064</strain>
    </source>
</reference>
<proteinExistence type="predicted"/>
<dbReference type="InterPro" id="IPR011051">
    <property type="entry name" value="RmlC_Cupin_sf"/>
</dbReference>
<evidence type="ECO:0000313" key="2">
    <source>
        <dbReference type="Proteomes" id="UP001178354"/>
    </source>
</evidence>
<dbReference type="InterPro" id="IPR014710">
    <property type="entry name" value="RmlC-like_jellyroll"/>
</dbReference>
<comment type="caution">
    <text evidence="1">The sequence shown here is derived from an EMBL/GenBank/DDBJ whole genome shotgun (WGS) entry which is preliminary data.</text>
</comment>
<protein>
    <submittedName>
        <fullName evidence="1">Uncharacterized protein</fullName>
    </submittedName>
</protein>